<dbReference type="Pfam" id="PF01762">
    <property type="entry name" value="Galactosyl_T"/>
    <property type="match status" value="1"/>
</dbReference>
<keyword evidence="3 10" id="KW-0328">Glycosyltransferase</keyword>
<protein>
    <recommendedName>
        <fullName evidence="10">Hexosyltransferase</fullName>
        <ecNumber evidence="10">2.4.1.-</ecNumber>
    </recommendedName>
</protein>
<dbReference type="GeneID" id="106151319"/>
<keyword evidence="6 10" id="KW-0735">Signal-anchor</keyword>
<dbReference type="FunFam" id="3.90.550.50:FF:000028">
    <property type="entry name" value="Hexosyltransferase"/>
    <property type="match status" value="1"/>
</dbReference>
<dbReference type="GO" id="GO:0000139">
    <property type="term" value="C:Golgi membrane"/>
    <property type="evidence" value="ECO:0007669"/>
    <property type="project" value="UniProtKB-SubCell"/>
</dbReference>
<dbReference type="STRING" id="7574.A0A1S3H1H8"/>
<comment type="subcellular location">
    <subcellularLocation>
        <location evidence="1 10">Golgi apparatus membrane</location>
        <topology evidence="1 10">Single-pass type II membrane protein</topology>
    </subcellularLocation>
</comment>
<keyword evidence="4" id="KW-0808">Transferase</keyword>
<name>A0A1S3H1H8_LINAN</name>
<dbReference type="AlphaFoldDB" id="A0A1S3H1H8"/>
<reference evidence="13" key="1">
    <citation type="submission" date="2023-09" db="UniProtKB">
        <authorList>
            <consortium name="RefSeq"/>
        </authorList>
    </citation>
    <scope>IDENTIFICATION</scope>
    <source>
        <tissue evidence="12 13">Gonads</tissue>
    </source>
</reference>
<evidence type="ECO:0000256" key="4">
    <source>
        <dbReference type="ARBA" id="ARBA00022679"/>
    </source>
</evidence>
<evidence type="ECO:0000256" key="6">
    <source>
        <dbReference type="ARBA" id="ARBA00022968"/>
    </source>
</evidence>
<evidence type="ECO:0000256" key="8">
    <source>
        <dbReference type="ARBA" id="ARBA00023034"/>
    </source>
</evidence>
<dbReference type="OrthoDB" id="115198at2759"/>
<evidence type="ECO:0000256" key="7">
    <source>
        <dbReference type="ARBA" id="ARBA00022989"/>
    </source>
</evidence>
<sequence>MFPRRTAVLRVVIVCGVVFTSLSMWISSKNSSDLEYRMRHLMQNEQSNGISQLKSLTNNTSDQADHRQVILIPPTSSRSFQPTPDSNAKHRHMETFQNFYGSLSMKDLVAFKKEFSRTERYNNSNNHDFEYIIVNKNLCSSQSPFVIVWIHTSPDHFKQRLMIRQTWGNPRNHPDGSVKIIFIMGKASSKTLQDSLHMESERYGDIVQENFVDSYKNLTYKAIAGMKWVSSYCSGAKYALKSDDDIFVNVFNLVRHLKSFEKHKVTEKVLLCNVWHKMRVLRDKKSKWYIAEEEFKDDFFPMYCSGSAYIMSGDVVKGMFQVSLSTPFFWVDDFYVTGLLAHRLDLKHQSFNSVYHFKAGAVEAFTEGRKRELLVFAHLHGLNHFYNMWNGVVRREAERSPHLLSLTTRHST</sequence>
<keyword evidence="11" id="KW-1185">Reference proteome</keyword>
<dbReference type="PANTHER" id="PTHR11214:SF364">
    <property type="entry name" value="HEXOSYLTRANSFERASE"/>
    <property type="match status" value="1"/>
</dbReference>
<gene>
    <name evidence="12 13" type="primary">LOC106151319</name>
</gene>
<feature type="transmembrane region" description="Helical" evidence="10">
    <location>
        <begin position="7"/>
        <end position="26"/>
    </location>
</feature>
<keyword evidence="7 10" id="KW-1133">Transmembrane helix</keyword>
<evidence type="ECO:0000256" key="9">
    <source>
        <dbReference type="ARBA" id="ARBA00023136"/>
    </source>
</evidence>
<dbReference type="GO" id="GO:0016758">
    <property type="term" value="F:hexosyltransferase activity"/>
    <property type="evidence" value="ECO:0007669"/>
    <property type="project" value="InterPro"/>
</dbReference>
<dbReference type="EC" id="2.4.1.-" evidence="10"/>
<evidence type="ECO:0000313" key="11">
    <source>
        <dbReference type="Proteomes" id="UP000085678"/>
    </source>
</evidence>
<keyword evidence="9 10" id="KW-0472">Membrane</keyword>
<dbReference type="RefSeq" id="XP_013379989.1">
    <property type="nucleotide sequence ID" value="XM_013524535.1"/>
</dbReference>
<organism evidence="13">
    <name type="scientific">Lingula anatina</name>
    <name type="common">Brachiopod</name>
    <name type="synonym">Lingula unguis</name>
    <dbReference type="NCBI Taxonomy" id="7574"/>
    <lineage>
        <taxon>Eukaryota</taxon>
        <taxon>Metazoa</taxon>
        <taxon>Spiralia</taxon>
        <taxon>Lophotrochozoa</taxon>
        <taxon>Brachiopoda</taxon>
        <taxon>Linguliformea</taxon>
        <taxon>Lingulata</taxon>
        <taxon>Lingulida</taxon>
        <taxon>Linguloidea</taxon>
        <taxon>Lingulidae</taxon>
        <taxon>Lingula</taxon>
    </lineage>
</organism>
<keyword evidence="5 10" id="KW-0812">Transmembrane</keyword>
<dbReference type="Gene3D" id="3.90.550.50">
    <property type="match status" value="1"/>
</dbReference>
<evidence type="ECO:0000313" key="13">
    <source>
        <dbReference type="RefSeq" id="XP_013379990.1"/>
    </source>
</evidence>
<dbReference type="GO" id="GO:0006493">
    <property type="term" value="P:protein O-linked glycosylation"/>
    <property type="evidence" value="ECO:0007669"/>
    <property type="project" value="TreeGrafter"/>
</dbReference>
<dbReference type="Proteomes" id="UP000085678">
    <property type="component" value="Unplaced"/>
</dbReference>
<evidence type="ECO:0000256" key="10">
    <source>
        <dbReference type="RuleBase" id="RU363063"/>
    </source>
</evidence>
<dbReference type="InterPro" id="IPR002659">
    <property type="entry name" value="Glyco_trans_31"/>
</dbReference>
<dbReference type="PANTHER" id="PTHR11214">
    <property type="entry name" value="BETA-1,3-N-ACETYLGLUCOSAMINYLTRANSFERASE"/>
    <property type="match status" value="1"/>
</dbReference>
<keyword evidence="8 10" id="KW-0333">Golgi apparatus</keyword>
<proteinExistence type="inferred from homology"/>
<dbReference type="RefSeq" id="XP_013379990.1">
    <property type="nucleotide sequence ID" value="XM_013524536.2"/>
</dbReference>
<evidence type="ECO:0000256" key="3">
    <source>
        <dbReference type="ARBA" id="ARBA00022676"/>
    </source>
</evidence>
<comment type="similarity">
    <text evidence="2 10">Belongs to the glycosyltransferase 31 family.</text>
</comment>
<dbReference type="KEGG" id="lak:106151319"/>
<evidence type="ECO:0000256" key="5">
    <source>
        <dbReference type="ARBA" id="ARBA00022692"/>
    </source>
</evidence>
<accession>A0A1S3H1H8</accession>
<evidence type="ECO:0000256" key="2">
    <source>
        <dbReference type="ARBA" id="ARBA00008661"/>
    </source>
</evidence>
<evidence type="ECO:0000256" key="1">
    <source>
        <dbReference type="ARBA" id="ARBA00004323"/>
    </source>
</evidence>
<evidence type="ECO:0000313" key="12">
    <source>
        <dbReference type="RefSeq" id="XP_013379989.1"/>
    </source>
</evidence>